<dbReference type="Gene3D" id="3.40.50.10780">
    <property type="entry name" value="Dipeptide transport protein"/>
    <property type="match status" value="1"/>
</dbReference>
<evidence type="ECO:0000313" key="2">
    <source>
        <dbReference type="Proteomes" id="UP000553343"/>
    </source>
</evidence>
<protein>
    <submittedName>
        <fullName evidence="1">M55 family metallopeptidase</fullName>
    </submittedName>
</protein>
<proteinExistence type="predicted"/>
<comment type="caution">
    <text evidence="1">The sequence shown here is derived from an EMBL/GenBank/DDBJ whole genome shotgun (WGS) entry which is preliminary data.</text>
</comment>
<gene>
    <name evidence="1" type="ORF">HXW94_08635</name>
</gene>
<evidence type="ECO:0000313" key="1">
    <source>
        <dbReference type="EMBL" id="NWH05047.1"/>
    </source>
</evidence>
<dbReference type="Proteomes" id="UP000553343">
    <property type="component" value="Unassembled WGS sequence"/>
</dbReference>
<dbReference type="InterPro" id="IPR036177">
    <property type="entry name" value="Peptidase_M55_sf"/>
</dbReference>
<dbReference type="RefSeq" id="WP_178366504.1">
    <property type="nucleotide sequence ID" value="NZ_JACADJ010000023.1"/>
</dbReference>
<dbReference type="SUPFAM" id="SSF63992">
    <property type="entry name" value="Dipeptide transport protein"/>
    <property type="match status" value="1"/>
</dbReference>
<accession>A0A850TA03</accession>
<dbReference type="Pfam" id="PF04951">
    <property type="entry name" value="Peptidase_M55"/>
    <property type="match status" value="1"/>
</dbReference>
<dbReference type="AlphaFoldDB" id="A0A850TA03"/>
<dbReference type="EMBL" id="JACADJ010000023">
    <property type="protein sequence ID" value="NWH05047.1"/>
    <property type="molecule type" value="Genomic_DNA"/>
</dbReference>
<organism evidence="1 2">
    <name type="scientific">Desulfobacter latus</name>
    <dbReference type="NCBI Taxonomy" id="2292"/>
    <lineage>
        <taxon>Bacteria</taxon>
        <taxon>Pseudomonadati</taxon>
        <taxon>Thermodesulfobacteriota</taxon>
        <taxon>Desulfobacteria</taxon>
        <taxon>Desulfobacterales</taxon>
        <taxon>Desulfobacteraceae</taxon>
        <taxon>Desulfobacter</taxon>
    </lineage>
</organism>
<keyword evidence="2" id="KW-1185">Reference proteome</keyword>
<dbReference type="InterPro" id="IPR027476">
    <property type="entry name" value="DppA_N"/>
</dbReference>
<dbReference type="Gene3D" id="3.30.1360.130">
    <property type="entry name" value="Dipeptide transport protein"/>
    <property type="match status" value="1"/>
</dbReference>
<sequence>MKFIISVDCEGPACVVGTSGKALSASRDYAFACREATLEANAAARALFDSGAEEVWVWDSHGQGLNLCIDQLDKRCRLILGKGFTRRFPGLDNRFSGVIMIGYHAMEGTKNAILAHTYSSDAYKSIRANGKTVGEIALDGAVAGEFDVPVIFISSDDKGCREALTFMPWIKTVITKQGMGRNCALSKHPHMVQEEIYSGICRAVKDIQQMKPLKFQPPVHLEIDFKAVLQTVKALLYRRRGWRPIGPKTIAKELGSMLEWNC</sequence>
<name>A0A850TA03_9BACT</name>
<reference evidence="1 2" key="1">
    <citation type="submission" date="2020-06" db="EMBL/GenBank/DDBJ databases">
        <title>High-quality draft genome of sulfate reducer Desulfobacter latus type strain AcrS2 isolated from marine sediment.</title>
        <authorList>
            <person name="Hoppe M."/>
            <person name="Larsen C.K."/>
            <person name="Marshall I.P.G."/>
            <person name="Schramm A."/>
            <person name="Marietou A.G."/>
        </authorList>
    </citation>
    <scope>NUCLEOTIDE SEQUENCE [LARGE SCALE GENOMIC DNA]</scope>
    <source>
        <strain evidence="1 2">AcRS2</strain>
    </source>
</reference>
<dbReference type="InterPro" id="IPR007035">
    <property type="entry name" value="Peptidase_M55"/>
</dbReference>